<accession>A0ABD6B0Q8</accession>
<proteinExistence type="predicted"/>
<comment type="caution">
    <text evidence="2">The sequence shown here is derived from an EMBL/GenBank/DDBJ whole genome shotgun (WGS) entry which is preliminary data.</text>
</comment>
<keyword evidence="1" id="KW-0812">Transmembrane</keyword>
<protein>
    <submittedName>
        <fullName evidence="2">Uncharacterized protein</fullName>
    </submittedName>
</protein>
<gene>
    <name evidence="2" type="ORF">ACFSBT_20420</name>
</gene>
<dbReference type="RefSeq" id="WP_250875559.1">
    <property type="nucleotide sequence ID" value="NZ_JALXFV010000008.1"/>
</dbReference>
<keyword evidence="1" id="KW-1133">Transmembrane helix</keyword>
<dbReference type="AlphaFoldDB" id="A0ABD6B0Q8"/>
<evidence type="ECO:0000256" key="1">
    <source>
        <dbReference type="SAM" id="Phobius"/>
    </source>
</evidence>
<keyword evidence="3" id="KW-1185">Reference proteome</keyword>
<evidence type="ECO:0000313" key="3">
    <source>
        <dbReference type="Proteomes" id="UP001597187"/>
    </source>
</evidence>
<name>A0ABD6B0Q8_9EURY</name>
<keyword evidence="1" id="KW-0472">Membrane</keyword>
<feature type="transmembrane region" description="Helical" evidence="1">
    <location>
        <begin position="30"/>
        <end position="47"/>
    </location>
</feature>
<organism evidence="2 3">
    <name type="scientific">Halomarina rubra</name>
    <dbReference type="NCBI Taxonomy" id="2071873"/>
    <lineage>
        <taxon>Archaea</taxon>
        <taxon>Methanobacteriati</taxon>
        <taxon>Methanobacteriota</taxon>
        <taxon>Stenosarchaea group</taxon>
        <taxon>Halobacteria</taxon>
        <taxon>Halobacteriales</taxon>
        <taxon>Natronomonadaceae</taxon>
        <taxon>Halomarina</taxon>
    </lineage>
</organism>
<evidence type="ECO:0000313" key="2">
    <source>
        <dbReference type="EMBL" id="MFD1515651.1"/>
    </source>
</evidence>
<reference evidence="2 3" key="1">
    <citation type="journal article" date="2019" name="Int. J. Syst. Evol. Microbiol.">
        <title>The Global Catalogue of Microorganisms (GCM) 10K type strain sequencing project: providing services to taxonomists for standard genome sequencing and annotation.</title>
        <authorList>
            <consortium name="The Broad Institute Genomics Platform"/>
            <consortium name="The Broad Institute Genome Sequencing Center for Infectious Disease"/>
            <person name="Wu L."/>
            <person name="Ma J."/>
        </authorList>
    </citation>
    <scope>NUCLEOTIDE SEQUENCE [LARGE SCALE GENOMIC DNA]</scope>
    <source>
        <strain evidence="2 3">CGMCC 1.12563</strain>
    </source>
</reference>
<dbReference type="EMBL" id="JBHUDC010000008">
    <property type="protein sequence ID" value="MFD1515651.1"/>
    <property type="molecule type" value="Genomic_DNA"/>
</dbReference>
<dbReference type="Proteomes" id="UP001597187">
    <property type="component" value="Unassembled WGS sequence"/>
</dbReference>
<sequence>MMYCCGVVEVATALADVVLATVGTHTPQHSYAILPAFIVGYVYLRLLRRYSAP</sequence>